<keyword evidence="4" id="KW-1185">Reference proteome</keyword>
<dbReference type="EMBL" id="QTSU01000001">
    <property type="protein sequence ID" value="RDZ29287.1"/>
    <property type="molecule type" value="Genomic_DNA"/>
</dbReference>
<reference evidence="3 4" key="1">
    <citation type="submission" date="2018-08" db="EMBL/GenBank/DDBJ databases">
        <title>Lysobacter sp. zong2l5, whole genome shotgun sequence.</title>
        <authorList>
            <person name="Zhang X."/>
            <person name="Feng G."/>
            <person name="Zhu H."/>
        </authorList>
    </citation>
    <scope>NUCLEOTIDE SEQUENCE [LARGE SCALE GENOMIC DNA]</scope>
    <source>
        <strain evidence="4">zong2l5</strain>
    </source>
</reference>
<dbReference type="Proteomes" id="UP000264492">
    <property type="component" value="Unassembled WGS sequence"/>
</dbReference>
<dbReference type="OrthoDB" id="9767864at2"/>
<dbReference type="InterPro" id="IPR020287">
    <property type="entry name" value="Tail_sheath_C"/>
</dbReference>
<evidence type="ECO:0000313" key="3">
    <source>
        <dbReference type="EMBL" id="RDZ29287.1"/>
    </source>
</evidence>
<organism evidence="3 4">
    <name type="scientific">Lysobacter silvisoli</name>
    <dbReference type="NCBI Taxonomy" id="2293254"/>
    <lineage>
        <taxon>Bacteria</taxon>
        <taxon>Pseudomonadati</taxon>
        <taxon>Pseudomonadota</taxon>
        <taxon>Gammaproteobacteria</taxon>
        <taxon>Lysobacterales</taxon>
        <taxon>Lysobacteraceae</taxon>
        <taxon>Lysobacter</taxon>
    </lineage>
</organism>
<comment type="caution">
    <text evidence="3">The sequence shown here is derived from an EMBL/GenBank/DDBJ whole genome shotgun (WGS) entry which is preliminary data.</text>
</comment>
<dbReference type="InterPro" id="IPR052042">
    <property type="entry name" value="Tail_sheath_structural"/>
</dbReference>
<dbReference type="Pfam" id="PF17482">
    <property type="entry name" value="Phage_sheath_1C"/>
    <property type="match status" value="1"/>
</dbReference>
<dbReference type="Gene3D" id="3.40.50.11780">
    <property type="match status" value="2"/>
</dbReference>
<name>A0A371K615_9GAMM</name>
<accession>A0A371K615</accession>
<dbReference type="PANTHER" id="PTHR35861:SF1">
    <property type="entry name" value="PHAGE TAIL SHEATH PROTEIN"/>
    <property type="match status" value="1"/>
</dbReference>
<dbReference type="RefSeq" id="WP_115858724.1">
    <property type="nucleotide sequence ID" value="NZ_QTSU01000001.1"/>
</dbReference>
<proteinExistence type="inferred from homology"/>
<dbReference type="AlphaFoldDB" id="A0A371K615"/>
<sequence length="702" mass="74062">MSFIGINVREVDGTGAPVLAAAPTSIAGFNILTRRGTPNQAVMVDSYARFVERFGGYFPGGLGAYLVKGYFDNGGQVAYVNRVVSDDPATGHAPGTLVLRDGSPADTLRISGGFRGSEDPGSWGNNLRVRVERSTPTTTRLREAAAATITGSVALTAPVDMSTLPSLTLRIDGSPDNTVITFLPADFPGGAVNATPAQIRDAINGRQSRVVASLTGPGNLVLTSTGEVARMSDGWTSIQVIAANATLGFAIAAAVPGTASAVATTGASLRRTEDFDLGDAIEVYDPTVPANTAMVKLLSRNPQTGAVTWGPPIAGIAGWTAQNIRVRNLRFSVTVAEGGTEAENVRETWSDLSMEADTPNYAPARINDAIRGSRYIIAEDLLNASAVGADRPAVLAWTPLASGLDGTPTSGHFNGDASTRSGFFAFDPHDVQLLTCERTDPAIVAGALAYCENRGDCMYVGAVPEGFTEAGQAVAYGQSFQAKKAYGALYAPWITVADPAGVGDNPRRNLPPVGHVLGVYARVERTRGVWKAPAGDEANLAGVLDVTYRLTDAEHTQLVRDGSVNGIRAIPRAGIVVDSSRTLSTDPRWMYVGVRLLFNFVKSSLKNGLRWVRQEPNRSTLWNAVKFNAVNPFLLGLWRQGAFGTGSPEEVFTVICDASNNPPDQVDQGLLNVEVYFYPSKPAETIVITVGQQPSGASASEG</sequence>
<feature type="domain" description="Tail sheath protein C-terminal" evidence="2">
    <location>
        <begin position="584"/>
        <end position="690"/>
    </location>
</feature>
<comment type="similarity">
    <text evidence="1">Belongs to the myoviridae tail sheath protein family.</text>
</comment>
<evidence type="ECO:0000256" key="1">
    <source>
        <dbReference type="ARBA" id="ARBA00008005"/>
    </source>
</evidence>
<protein>
    <submittedName>
        <fullName evidence="3">Phage tail sheath family protein</fullName>
    </submittedName>
</protein>
<evidence type="ECO:0000259" key="2">
    <source>
        <dbReference type="Pfam" id="PF17482"/>
    </source>
</evidence>
<dbReference type="PANTHER" id="PTHR35861">
    <property type="match status" value="1"/>
</dbReference>
<gene>
    <name evidence="3" type="ORF">DX914_09440</name>
</gene>
<evidence type="ECO:0000313" key="4">
    <source>
        <dbReference type="Proteomes" id="UP000264492"/>
    </source>
</evidence>